<dbReference type="RefSeq" id="WP_123182379.1">
    <property type="nucleotide sequence ID" value="NZ_RHGB01000008.1"/>
</dbReference>
<name>A0ABX9W3Q6_9GAMM</name>
<feature type="transmembrane region" description="Helical" evidence="1">
    <location>
        <begin position="299"/>
        <end position="317"/>
    </location>
</feature>
<accession>A0ABX9W3Q6</accession>
<feature type="transmembrane region" description="Helical" evidence="1">
    <location>
        <begin position="45"/>
        <end position="69"/>
    </location>
</feature>
<dbReference type="InterPro" id="IPR026841">
    <property type="entry name" value="Aur1/Ipt1"/>
</dbReference>
<evidence type="ECO:0000313" key="3">
    <source>
        <dbReference type="EMBL" id="RNL64571.1"/>
    </source>
</evidence>
<proteinExistence type="predicted"/>
<gene>
    <name evidence="3" type="ORF">D0911_09160</name>
</gene>
<comment type="caution">
    <text evidence="3">The sequence shown here is derived from an EMBL/GenBank/DDBJ whole genome shotgun (WGS) entry which is preliminary data.</text>
</comment>
<keyword evidence="1" id="KW-1133">Transmembrane helix</keyword>
<keyword evidence="4" id="KW-1185">Reference proteome</keyword>
<feature type="transmembrane region" description="Helical" evidence="1">
    <location>
        <begin position="90"/>
        <end position="112"/>
    </location>
</feature>
<sequence length="360" mass="41553">MTKVAIHLKKAITTDGLFFLFVATYVFCTFFFIQYHELNDRFSIFMYVTPALLQYIPVGMLFYSAYIIYVMIKVRPNQLFVYLWLRIKSWLISFTFFRGCLNYIAICIFLSAMTSFKSLIPEINPFSWDPALAYFDNILHGGFSPWEIIQPIFGLPFISYGIDIIYRLWFIVMMVAIVWFIFLSKDERLRKQFMLTYVMAWAVNGTILALFFSSAGPAFFSNIYPDANNPYQGLMTYLNTVNNSYPLMAIDAQKMLWQLYENSEIGAAGGISSMPSMHVSIAFLFFLVSLQIRFITVKLLGGAFLLLTLIGSIHLGWHYAIDGYLSIITTALIWKFNSRLLPASNYQHKLAIKNESYSIC</sequence>
<feature type="transmembrane region" description="Helical" evidence="1">
    <location>
        <begin position="195"/>
        <end position="220"/>
    </location>
</feature>
<evidence type="ECO:0000313" key="4">
    <source>
        <dbReference type="Proteomes" id="UP000274695"/>
    </source>
</evidence>
<keyword evidence="1" id="KW-0812">Transmembrane</keyword>
<feature type="transmembrane region" description="Helical" evidence="1">
    <location>
        <begin position="164"/>
        <end position="183"/>
    </location>
</feature>
<feature type="transmembrane region" description="Helical" evidence="1">
    <location>
        <begin position="265"/>
        <end position="287"/>
    </location>
</feature>
<dbReference type="EMBL" id="RHGB01000008">
    <property type="protein sequence ID" value="RNL64571.1"/>
    <property type="molecule type" value="Genomic_DNA"/>
</dbReference>
<dbReference type="Proteomes" id="UP000274695">
    <property type="component" value="Unassembled WGS sequence"/>
</dbReference>
<organism evidence="3 4">
    <name type="scientific">Zhongshania marina</name>
    <dbReference type="NCBI Taxonomy" id="2304603"/>
    <lineage>
        <taxon>Bacteria</taxon>
        <taxon>Pseudomonadati</taxon>
        <taxon>Pseudomonadota</taxon>
        <taxon>Gammaproteobacteria</taxon>
        <taxon>Cellvibrionales</taxon>
        <taxon>Spongiibacteraceae</taxon>
        <taxon>Zhongshania</taxon>
    </lineage>
</organism>
<feature type="domain" description="Inositolphosphotransferase Aur1/Ipt1" evidence="2">
    <location>
        <begin position="135"/>
        <end position="332"/>
    </location>
</feature>
<protein>
    <recommendedName>
        <fullName evidence="2">Inositolphosphotransferase Aur1/Ipt1 domain-containing protein</fullName>
    </recommendedName>
</protein>
<dbReference type="Pfam" id="PF14378">
    <property type="entry name" value="PAP2_3"/>
    <property type="match status" value="1"/>
</dbReference>
<evidence type="ECO:0000256" key="1">
    <source>
        <dbReference type="SAM" id="Phobius"/>
    </source>
</evidence>
<feature type="transmembrane region" description="Helical" evidence="1">
    <location>
        <begin position="12"/>
        <end position="33"/>
    </location>
</feature>
<reference evidence="3 4" key="1">
    <citation type="submission" date="2018-10" db="EMBL/GenBank/DDBJ databases">
        <title>Draft genome sequence of Zhongshania sp. DSW25-10.</title>
        <authorList>
            <person name="Oh J."/>
        </authorList>
    </citation>
    <scope>NUCLEOTIDE SEQUENCE [LARGE SCALE GENOMIC DNA]</scope>
    <source>
        <strain evidence="3 4">DSW25-10</strain>
    </source>
</reference>
<evidence type="ECO:0000259" key="2">
    <source>
        <dbReference type="Pfam" id="PF14378"/>
    </source>
</evidence>
<keyword evidence="1" id="KW-0472">Membrane</keyword>